<evidence type="ECO:0000256" key="2">
    <source>
        <dbReference type="ARBA" id="ARBA00009347"/>
    </source>
</evidence>
<dbReference type="InterPro" id="IPR036250">
    <property type="entry name" value="AcylCo_DH-like_C"/>
</dbReference>
<dbReference type="Gene3D" id="1.10.540.10">
    <property type="entry name" value="Acyl-CoA dehydrogenase/oxidase, N-terminal domain"/>
    <property type="match status" value="1"/>
</dbReference>
<dbReference type="InterPro" id="IPR009075">
    <property type="entry name" value="AcylCo_DH/oxidase_C"/>
</dbReference>
<keyword evidence="3" id="KW-0285">Flavoprotein</keyword>
<name>A0A6J4I8H2_9PROT</name>
<dbReference type="AlphaFoldDB" id="A0A6J4I8H2"/>
<organism evidence="8">
    <name type="scientific">uncultured Acetobacteraceae bacterium</name>
    <dbReference type="NCBI Taxonomy" id="169975"/>
    <lineage>
        <taxon>Bacteria</taxon>
        <taxon>Pseudomonadati</taxon>
        <taxon>Pseudomonadota</taxon>
        <taxon>Alphaproteobacteria</taxon>
        <taxon>Acetobacterales</taxon>
        <taxon>Acetobacteraceae</taxon>
        <taxon>environmental samples</taxon>
    </lineage>
</organism>
<keyword evidence="5" id="KW-0560">Oxidoreductase</keyword>
<sequence length="342" mass="34956">MAGDADEGLRGILIEQVDRLLADSAGPAVLRAAERGEWPETLWAEVEALGLPLALAPEAMGGAGLGWEDAVAVWQVLGRHGAPLPLAHGMAAAALLGLAGIEPPPAGFIALALPGEAVAWGRRAGHVAAVDEGGQVALHDGAGVEWRRAEGAISREPADRTAAFGTPLRTGRLPGAEAARNAGALLHAALIAGALEAALDMAVEYATVRKQFGRPIGAFQAVQQQLAVCASEAAAAAVAAAAAGRAADRRGLEDAGFEIGSAKVVAGEAAGTGGSIVHQVFAAIGFTDDHPLHLFTRRMWSWRDAAGAERVWARRIGEAALARGGDALWPDLTARNEGRGNA</sequence>
<dbReference type="Pfam" id="PF00441">
    <property type="entry name" value="Acyl-CoA_dh_1"/>
    <property type="match status" value="1"/>
</dbReference>
<dbReference type="GO" id="GO:0003995">
    <property type="term" value="F:acyl-CoA dehydrogenase activity"/>
    <property type="evidence" value="ECO:0007669"/>
    <property type="project" value="TreeGrafter"/>
</dbReference>
<protein>
    <recommendedName>
        <fullName evidence="9">Acyl-CoA dehydrogenase</fullName>
    </recommendedName>
</protein>
<dbReference type="InterPro" id="IPR037069">
    <property type="entry name" value="AcylCoA_DH/ox_N_sf"/>
</dbReference>
<comment type="cofactor">
    <cofactor evidence="1">
        <name>FAD</name>
        <dbReference type="ChEBI" id="CHEBI:57692"/>
    </cofactor>
</comment>
<feature type="domain" description="Acyl-CoA dehydrogenase/oxidase N-terminal" evidence="7">
    <location>
        <begin position="14"/>
        <end position="93"/>
    </location>
</feature>
<accession>A0A6J4I8H2</accession>
<proteinExistence type="inferred from homology"/>
<gene>
    <name evidence="8" type="ORF">AVDCRST_MAG08-1725</name>
</gene>
<dbReference type="PANTHER" id="PTHR43884">
    <property type="entry name" value="ACYL-COA DEHYDROGENASE"/>
    <property type="match status" value="1"/>
</dbReference>
<evidence type="ECO:0008006" key="9">
    <source>
        <dbReference type="Google" id="ProtNLM"/>
    </source>
</evidence>
<dbReference type="GO" id="GO:0050660">
    <property type="term" value="F:flavin adenine dinucleotide binding"/>
    <property type="evidence" value="ECO:0007669"/>
    <property type="project" value="InterPro"/>
</dbReference>
<dbReference type="SUPFAM" id="SSF47203">
    <property type="entry name" value="Acyl-CoA dehydrogenase C-terminal domain-like"/>
    <property type="match status" value="1"/>
</dbReference>
<evidence type="ECO:0000313" key="8">
    <source>
        <dbReference type="EMBL" id="CAA9243121.1"/>
    </source>
</evidence>
<dbReference type="EMBL" id="CADCTG010000146">
    <property type="protein sequence ID" value="CAA9243121.1"/>
    <property type="molecule type" value="Genomic_DNA"/>
</dbReference>
<evidence type="ECO:0000256" key="5">
    <source>
        <dbReference type="ARBA" id="ARBA00023002"/>
    </source>
</evidence>
<dbReference type="Pfam" id="PF02771">
    <property type="entry name" value="Acyl-CoA_dh_N"/>
    <property type="match status" value="1"/>
</dbReference>
<dbReference type="InterPro" id="IPR013786">
    <property type="entry name" value="AcylCoA_DH/ox_N"/>
</dbReference>
<dbReference type="SUPFAM" id="SSF56645">
    <property type="entry name" value="Acyl-CoA dehydrogenase NM domain-like"/>
    <property type="match status" value="1"/>
</dbReference>
<dbReference type="PANTHER" id="PTHR43884:SF20">
    <property type="entry name" value="ACYL-COA DEHYDROGENASE FADE28"/>
    <property type="match status" value="1"/>
</dbReference>
<comment type="similarity">
    <text evidence="2">Belongs to the acyl-CoA dehydrogenase family.</text>
</comment>
<dbReference type="Gene3D" id="1.20.140.10">
    <property type="entry name" value="Butyryl-CoA Dehydrogenase, subunit A, domain 3"/>
    <property type="match status" value="1"/>
</dbReference>
<evidence type="ECO:0000256" key="3">
    <source>
        <dbReference type="ARBA" id="ARBA00022630"/>
    </source>
</evidence>
<dbReference type="InterPro" id="IPR009100">
    <property type="entry name" value="AcylCoA_DH/oxidase_NM_dom_sf"/>
</dbReference>
<evidence type="ECO:0000259" key="7">
    <source>
        <dbReference type="Pfam" id="PF02771"/>
    </source>
</evidence>
<evidence type="ECO:0000259" key="6">
    <source>
        <dbReference type="Pfam" id="PF00441"/>
    </source>
</evidence>
<reference evidence="8" key="1">
    <citation type="submission" date="2020-02" db="EMBL/GenBank/DDBJ databases">
        <authorList>
            <person name="Meier V. D."/>
        </authorList>
    </citation>
    <scope>NUCLEOTIDE SEQUENCE</scope>
    <source>
        <strain evidence="8">AVDCRST_MAG08</strain>
    </source>
</reference>
<keyword evidence="4" id="KW-0274">FAD</keyword>
<feature type="domain" description="Acyl-CoA dehydrogenase/oxidase C-terminal" evidence="6">
    <location>
        <begin position="181"/>
        <end position="320"/>
    </location>
</feature>
<evidence type="ECO:0000256" key="1">
    <source>
        <dbReference type="ARBA" id="ARBA00001974"/>
    </source>
</evidence>
<evidence type="ECO:0000256" key="4">
    <source>
        <dbReference type="ARBA" id="ARBA00022827"/>
    </source>
</evidence>